<feature type="compositionally biased region" description="Acidic residues" evidence="14">
    <location>
        <begin position="1557"/>
        <end position="1576"/>
    </location>
</feature>
<dbReference type="PROSITE" id="PS52040">
    <property type="entry name" value="TOPO_IIA"/>
    <property type="match status" value="1"/>
</dbReference>
<dbReference type="GO" id="GO:0003918">
    <property type="term" value="F:DNA topoisomerase type II (double strand cut, ATP-hydrolyzing) activity"/>
    <property type="evidence" value="ECO:0007669"/>
    <property type="project" value="UniProtKB-UniRule"/>
</dbReference>
<dbReference type="Pfam" id="PF01751">
    <property type="entry name" value="Toprim"/>
    <property type="match status" value="1"/>
</dbReference>
<dbReference type="InterPro" id="IPR003594">
    <property type="entry name" value="HATPase_dom"/>
</dbReference>
<evidence type="ECO:0000259" key="16">
    <source>
        <dbReference type="PROSITE" id="PS52040"/>
    </source>
</evidence>
<dbReference type="GO" id="GO:0046872">
    <property type="term" value="F:metal ion binding"/>
    <property type="evidence" value="ECO:0007669"/>
    <property type="project" value="UniProtKB-KW"/>
</dbReference>
<dbReference type="KEGG" id="cme:CYME_CMB013C"/>
<comment type="subunit">
    <text evidence="13">Homodimer.</text>
</comment>
<dbReference type="Gene3D" id="3.30.230.10">
    <property type="match status" value="1"/>
</dbReference>
<reference evidence="17 18" key="2">
    <citation type="journal article" date="2007" name="BMC Biol.">
        <title>A 100%-complete sequence reveals unusually simple genomic features in the hot-spring red alga Cyanidioschyzon merolae.</title>
        <authorList>
            <person name="Nozaki H."/>
            <person name="Takano H."/>
            <person name="Misumi O."/>
            <person name="Terasawa K."/>
            <person name="Matsuzaki M."/>
            <person name="Maruyama S."/>
            <person name="Nishida K."/>
            <person name="Yagisawa F."/>
            <person name="Yoshida Y."/>
            <person name="Fujiwara T."/>
            <person name="Takio S."/>
            <person name="Tamura K."/>
            <person name="Chung S.J."/>
            <person name="Nakamura S."/>
            <person name="Kuroiwa H."/>
            <person name="Tanaka K."/>
            <person name="Sato N."/>
            <person name="Kuroiwa T."/>
        </authorList>
    </citation>
    <scope>NUCLEOTIDE SEQUENCE [LARGE SCALE GENOMIC DNA]</scope>
    <source>
        <strain evidence="17 18">10D</strain>
    </source>
</reference>
<dbReference type="SUPFAM" id="SSF55874">
    <property type="entry name" value="ATPase domain of HSP90 chaperone/DNA topoisomerase II/histidine kinase"/>
    <property type="match status" value="1"/>
</dbReference>
<dbReference type="Pfam" id="PF00204">
    <property type="entry name" value="DNA_gyraseB"/>
    <property type="match status" value="1"/>
</dbReference>
<evidence type="ECO:0000256" key="7">
    <source>
        <dbReference type="ARBA" id="ARBA00022840"/>
    </source>
</evidence>
<evidence type="ECO:0000256" key="13">
    <source>
        <dbReference type="RuleBase" id="RU362094"/>
    </source>
</evidence>
<keyword evidence="7 13" id="KW-0067">ATP-binding</keyword>
<feature type="compositionally biased region" description="Acidic residues" evidence="14">
    <location>
        <begin position="1541"/>
        <end position="1550"/>
    </location>
</feature>
<evidence type="ECO:0000256" key="12">
    <source>
        <dbReference type="PROSITE-ProRule" id="PRU01384"/>
    </source>
</evidence>
<feature type="compositionally biased region" description="Basic residues" evidence="14">
    <location>
        <begin position="1214"/>
        <end position="1228"/>
    </location>
</feature>
<feature type="region of interest" description="Disordered" evidence="14">
    <location>
        <begin position="1099"/>
        <end position="1140"/>
    </location>
</feature>
<dbReference type="InterPro" id="IPR013760">
    <property type="entry name" value="Topo_IIA-like_dom_sf"/>
</dbReference>
<feature type="region of interest" description="Disordered" evidence="14">
    <location>
        <begin position="1430"/>
        <end position="1576"/>
    </location>
</feature>
<dbReference type="InterPro" id="IPR002205">
    <property type="entry name" value="Topo_IIA_dom_A"/>
</dbReference>
<keyword evidence="9 12" id="KW-0799">Topoisomerase</keyword>
<feature type="domain" description="Toprim" evidence="15">
    <location>
        <begin position="448"/>
        <end position="564"/>
    </location>
</feature>
<dbReference type="InterPro" id="IPR034157">
    <property type="entry name" value="TOPRIM_TopoII"/>
</dbReference>
<dbReference type="InterPro" id="IPR013757">
    <property type="entry name" value="Topo_IIA_A_a_sf"/>
</dbReference>
<sequence length="1576" mass="175398">MNTSSASSALSSTASRPKSIEETYQKLSQLEHVLLRPDTYIGSTQRTSEKLWVLDDTIAEEGASQGSSRRVVFRDVSYVPGLYKIFDEILVNAADHKQRDPTLDEIRVDVDAENNRITVYNNGSGIPVEIHSKEGCYVPELIFGHLLTSSNYDDEERKVTGGRNGFGAKLANIFSTEFIVETADGRHCFRQVFRSNMQRCEEPQIRPCSAKDNYTRVSFVPDLQRFGMNALDADTLALMEKRVHDIAGCNPGVKVYWNGSRLPIRSFRDYIKLYLAEREDTSFVYERGHERWELAVAPSDGQFQQVSFVNSIWTIKGGTHVNHIADQIVNAVLEHLSRKHKNLKVKPFQVRNHLWLFVRCLIENPAFDSQTKETLTSRPQSFGSRCELSAEFTRKLLRSDIIGNVLEFARFRQDAELKKTDGGKRQRVLGIPKLDDANKAGTRESAKCTLILTEGDSAKALAISGLSVVGRDYYGVFPLRGKLLNVREATHKQIMENTEINLLKKILGLQHGKEYDQDSVRQLRYGHVMIMTDQDHDGSHIKGLLVNFFHHFWPSLLRIPGFLLEFITPIVKATAKRGERLEEVVFFTIPEYQQWRQSQSSLRGWTIKYYKGLGTSTAAEARTYFSNLSRHQIPFVWQNHADYESIELAFSKHKVQERKDWLAAHKLGTYFDHAADTLTYANFVHKELVLFSLADNARSIPCLIDGLKPSQRKVLFACFKRKLYQEIKVAQLAGYVSEHAAYHHGEASLMATIIGLAQNFVGSNNLNLLVPAGQFGTRLSGGKDAASPRYIFTCLAPVARALFPEADDVLLEYLEEDGLSIEPKWYCPVIPLVLVNGAEGIGTGWSTNIPCHNPRDLVRILRSMLLESHGALDADNESATLVPWYRGFRGSIVAVPHHPTNYEVFGCMARSSDGRVRIRELPLRTWTQPYKEWLETLVVGNSSTSSSSSGSGSSASSAAQQTSRPFLKEVADNSTETLVDFTLHWANGAELEQADAAALFKKLHLSGSLSTANMVLFDSNGRIRRYDTIQQILVEFYQMRLELYRKRQAWIVRALERELIRLDNKVRFIMAVIENQIIIANRKRSELLDELHQRNFARLPTGNNADREQRVSEAASGDGTPDGTSSDQVGGNGVHADHPKDATGYDYLLSMPLWSLTRERVQELQRQHQEKAAELARMQATRPSELWLDDLTRLEQILDRIDSELAQDAQDAKRTRRAPRAGRGRARHAAAAAATSNRTSVDDDDDSNDDDDDKDATFVPVPTPVPGATAVRRGRRQSTRCTTAVADTRSQADDASSTCTSSSLVGIDDRESGETEVNVREHVQRVRQEAGTAGAADASALATMRIASASDRATTTRLARQGQRKNRDTGAVAPRRHPVPPPLNTFAGAAALNSSDTQRDTDATPAHSASLSTRAERSLSERLAARLRIASDTSGSAMPSVAHATGGSVTSRKDADAVSETAASYEAHWQPRSSEERSRETAKQAACSALGGAGRGAGRARRPAPRVLPSDDDDDDDESSDGAVRTRRSRAGAGARLANEHDDDDDDNDDSEHSVIDVDDDDDDEFIPSEDDNDDE</sequence>
<dbReference type="CDD" id="cd16930">
    <property type="entry name" value="HATPase_TopII-like"/>
    <property type="match status" value="1"/>
</dbReference>
<keyword evidence="5" id="KW-0479">Metal-binding</keyword>
<evidence type="ECO:0000313" key="17">
    <source>
        <dbReference type="EMBL" id="BAM78840.1"/>
    </source>
</evidence>
<comment type="function">
    <text evidence="13">Control of topological states of DNA by transient breakage and subsequent rejoining of DNA strands. Topoisomerase II makes double-strand breaks.</text>
</comment>
<protein>
    <recommendedName>
        <fullName evidence="13">DNA topoisomerase 2</fullName>
        <ecNumber evidence="13">5.6.2.2</ecNumber>
    </recommendedName>
</protein>
<dbReference type="SMART" id="SM00433">
    <property type="entry name" value="TOP2c"/>
    <property type="match status" value="1"/>
</dbReference>
<name>M1V3P5_CYAM1</name>
<dbReference type="FunFam" id="3.40.50.670:FF:000001">
    <property type="entry name" value="DNA topoisomerase 2"/>
    <property type="match status" value="2"/>
</dbReference>
<evidence type="ECO:0000256" key="6">
    <source>
        <dbReference type="ARBA" id="ARBA00022741"/>
    </source>
</evidence>
<dbReference type="PANTHER" id="PTHR10169:SF38">
    <property type="entry name" value="DNA TOPOISOMERASE 2"/>
    <property type="match status" value="1"/>
</dbReference>
<dbReference type="eggNOG" id="KOG0355">
    <property type="taxonomic scope" value="Eukaryota"/>
</dbReference>
<dbReference type="InterPro" id="IPR014721">
    <property type="entry name" value="Ribsml_uS5_D2-typ_fold_subgr"/>
</dbReference>
<dbReference type="Pfam" id="PF02518">
    <property type="entry name" value="HATPase_c"/>
    <property type="match status" value="1"/>
</dbReference>
<feature type="compositionally biased region" description="Basic and acidic residues" evidence="14">
    <location>
        <begin position="1473"/>
        <end position="1482"/>
    </location>
</feature>
<dbReference type="InterPro" id="IPR006171">
    <property type="entry name" value="TOPRIM_dom"/>
</dbReference>
<dbReference type="PROSITE" id="PS00177">
    <property type="entry name" value="TOPOISOMERASE_II"/>
    <property type="match status" value="1"/>
</dbReference>
<dbReference type="InterPro" id="IPR013506">
    <property type="entry name" value="Topo_IIA_bsu_dom2"/>
</dbReference>
<dbReference type="GO" id="GO:0000819">
    <property type="term" value="P:sister chromatid segregation"/>
    <property type="evidence" value="ECO:0007669"/>
    <property type="project" value="TreeGrafter"/>
</dbReference>
<dbReference type="InterPro" id="IPR001241">
    <property type="entry name" value="Topo_IIA"/>
</dbReference>
<comment type="cofactor">
    <cofactor evidence="3">
        <name>Mg(2+)</name>
        <dbReference type="ChEBI" id="CHEBI:18420"/>
    </cofactor>
</comment>
<evidence type="ECO:0000256" key="5">
    <source>
        <dbReference type="ARBA" id="ARBA00022723"/>
    </source>
</evidence>
<comment type="similarity">
    <text evidence="4 13">Belongs to the type II topoisomerase family.</text>
</comment>
<keyword evidence="6 13" id="KW-0547">Nucleotide-binding</keyword>
<evidence type="ECO:0000256" key="2">
    <source>
        <dbReference type="ARBA" id="ARBA00001913"/>
    </source>
</evidence>
<dbReference type="Pfam" id="PF16898">
    <property type="entry name" value="TOPRIM_C"/>
    <property type="match status" value="1"/>
</dbReference>
<dbReference type="FunFam" id="3.30.230.10:FF:000008">
    <property type="entry name" value="DNA topoisomerase 2"/>
    <property type="match status" value="1"/>
</dbReference>
<dbReference type="SMART" id="SM00434">
    <property type="entry name" value="TOP4c"/>
    <property type="match status" value="1"/>
</dbReference>
<evidence type="ECO:0000256" key="9">
    <source>
        <dbReference type="ARBA" id="ARBA00023029"/>
    </source>
</evidence>
<evidence type="ECO:0000256" key="11">
    <source>
        <dbReference type="ARBA" id="ARBA00023235"/>
    </source>
</evidence>
<feature type="compositionally biased region" description="Acidic residues" evidence="14">
    <location>
        <begin position="1242"/>
        <end position="1254"/>
    </location>
</feature>
<feature type="compositionally biased region" description="Low complexity" evidence="14">
    <location>
        <begin position="1293"/>
        <end position="1303"/>
    </location>
</feature>
<dbReference type="InterPro" id="IPR001154">
    <property type="entry name" value="TopoII_euk"/>
</dbReference>
<dbReference type="Proteomes" id="UP000007014">
    <property type="component" value="Chromosome 2"/>
</dbReference>
<dbReference type="FunFam" id="3.30.1490.30:FF:000001">
    <property type="entry name" value="DNA topoisomerase 2"/>
    <property type="match status" value="1"/>
</dbReference>
<keyword evidence="10 12" id="KW-0238">DNA-binding</keyword>
<dbReference type="InterPro" id="IPR018522">
    <property type="entry name" value="TopoIIA_CS"/>
</dbReference>
<dbReference type="FunFam" id="3.90.199.10:FF:000002">
    <property type="entry name" value="DNA topoisomerase 2"/>
    <property type="match status" value="1"/>
</dbReference>
<dbReference type="InterPro" id="IPR050634">
    <property type="entry name" value="DNA_Topoisomerase_II"/>
</dbReference>
<dbReference type="InterPro" id="IPR036890">
    <property type="entry name" value="HATPase_C_sf"/>
</dbReference>
<reference evidence="17 18" key="1">
    <citation type="journal article" date="2004" name="Nature">
        <title>Genome sequence of the ultrasmall unicellular red alga Cyanidioschyzon merolae 10D.</title>
        <authorList>
            <person name="Matsuzaki M."/>
            <person name="Misumi O."/>
            <person name="Shin-i T."/>
            <person name="Maruyama S."/>
            <person name="Takahara M."/>
            <person name="Miyagishima S."/>
            <person name="Mori T."/>
            <person name="Nishida K."/>
            <person name="Yagisawa F."/>
            <person name="Nishida K."/>
            <person name="Yoshida Y."/>
            <person name="Nishimura Y."/>
            <person name="Nakao S."/>
            <person name="Kobayashi T."/>
            <person name="Momoyama Y."/>
            <person name="Higashiyama T."/>
            <person name="Minoda A."/>
            <person name="Sano M."/>
            <person name="Nomoto H."/>
            <person name="Oishi K."/>
            <person name="Hayashi H."/>
            <person name="Ohta F."/>
            <person name="Nishizaka S."/>
            <person name="Haga S."/>
            <person name="Miura S."/>
            <person name="Morishita T."/>
            <person name="Kabeya Y."/>
            <person name="Terasawa K."/>
            <person name="Suzuki Y."/>
            <person name="Ishii Y."/>
            <person name="Asakawa S."/>
            <person name="Takano H."/>
            <person name="Ohta N."/>
            <person name="Kuroiwa H."/>
            <person name="Tanaka K."/>
            <person name="Shimizu N."/>
            <person name="Sugano S."/>
            <person name="Sato N."/>
            <person name="Nozaki H."/>
            <person name="Ogasawara N."/>
            <person name="Kohara Y."/>
            <person name="Kuroiwa T."/>
        </authorList>
    </citation>
    <scope>NUCLEOTIDE SEQUENCE [LARGE SCALE GENOMIC DNA]</scope>
    <source>
        <strain evidence="17 18">10D</strain>
    </source>
</reference>
<dbReference type="Gene3D" id="3.30.1360.40">
    <property type="match status" value="1"/>
</dbReference>
<dbReference type="RefSeq" id="XP_005535126.1">
    <property type="nucleotide sequence ID" value="XM_005535069.1"/>
</dbReference>
<dbReference type="GO" id="GO:0003677">
    <property type="term" value="F:DNA binding"/>
    <property type="evidence" value="ECO:0007669"/>
    <property type="project" value="UniProtKB-UniRule"/>
</dbReference>
<dbReference type="GO" id="GO:0005634">
    <property type="term" value="C:nucleus"/>
    <property type="evidence" value="ECO:0007669"/>
    <property type="project" value="TreeGrafter"/>
</dbReference>
<evidence type="ECO:0000256" key="4">
    <source>
        <dbReference type="ARBA" id="ARBA00011080"/>
    </source>
</evidence>
<keyword evidence="18" id="KW-1185">Reference proteome</keyword>
<dbReference type="OrthoDB" id="276498at2759"/>
<dbReference type="EC" id="5.6.2.2" evidence="13"/>
<feature type="domain" description="Topo IIA-type catalytic" evidence="16">
    <location>
        <begin position="700"/>
        <end position="1191"/>
    </location>
</feature>
<dbReference type="GO" id="GO:0006265">
    <property type="term" value="P:DNA topological change"/>
    <property type="evidence" value="ECO:0007669"/>
    <property type="project" value="UniProtKB-UniRule"/>
</dbReference>
<organism evidence="17 18">
    <name type="scientific">Cyanidioschyzon merolae (strain NIES-3377 / 10D)</name>
    <name type="common">Unicellular red alga</name>
    <dbReference type="NCBI Taxonomy" id="280699"/>
    <lineage>
        <taxon>Eukaryota</taxon>
        <taxon>Rhodophyta</taxon>
        <taxon>Bangiophyceae</taxon>
        <taxon>Cyanidiales</taxon>
        <taxon>Cyanidiaceae</taxon>
        <taxon>Cyanidioschyzon</taxon>
    </lineage>
</organism>
<comment type="cofactor">
    <cofactor evidence="2">
        <name>Ca(2+)</name>
        <dbReference type="ChEBI" id="CHEBI:29108"/>
    </cofactor>
</comment>
<dbReference type="Pfam" id="PF00521">
    <property type="entry name" value="DNA_topoisoIV"/>
    <property type="match status" value="1"/>
</dbReference>
<dbReference type="GO" id="GO:0005524">
    <property type="term" value="F:ATP binding"/>
    <property type="evidence" value="ECO:0007669"/>
    <property type="project" value="UniProtKB-UniRule"/>
</dbReference>
<dbReference type="PANTHER" id="PTHR10169">
    <property type="entry name" value="DNA TOPOISOMERASE/GYRASE"/>
    <property type="match status" value="1"/>
</dbReference>
<feature type="active site" description="O-(5'-phospho-DNA)-tyrosine intermediate" evidence="12">
    <location>
        <position position="790"/>
    </location>
</feature>
<feature type="compositionally biased region" description="Acidic residues" evidence="14">
    <location>
        <begin position="1510"/>
        <end position="1520"/>
    </location>
</feature>
<gene>
    <name evidence="17" type="ORF">CYME_CMB013C</name>
</gene>
<dbReference type="InterPro" id="IPR031660">
    <property type="entry name" value="TOPRIM_C"/>
</dbReference>
<dbReference type="STRING" id="280699.M1V3P5"/>
<dbReference type="Gene3D" id="3.30.1490.30">
    <property type="match status" value="1"/>
</dbReference>
<keyword evidence="11 12" id="KW-0413">Isomerase</keyword>
<evidence type="ECO:0000256" key="10">
    <source>
        <dbReference type="ARBA" id="ARBA00023125"/>
    </source>
</evidence>
<feature type="region of interest" description="Disordered" evidence="14">
    <location>
        <begin position="1207"/>
        <end position="1316"/>
    </location>
</feature>
<dbReference type="InterPro" id="IPR020568">
    <property type="entry name" value="Ribosomal_Su5_D2-typ_SF"/>
</dbReference>
<evidence type="ECO:0000313" key="18">
    <source>
        <dbReference type="Proteomes" id="UP000007014"/>
    </source>
</evidence>
<dbReference type="Gene3D" id="3.90.199.10">
    <property type="entry name" value="Topoisomerase II, domain 5"/>
    <property type="match status" value="1"/>
</dbReference>
<dbReference type="HOGENOM" id="CLU_001935_1_1_1"/>
<dbReference type="SUPFAM" id="SSF56719">
    <property type="entry name" value="Type II DNA topoisomerase"/>
    <property type="match status" value="1"/>
</dbReference>
<accession>M1V3P5</accession>
<dbReference type="SUPFAM" id="SSF54211">
    <property type="entry name" value="Ribosomal protein S5 domain 2-like"/>
    <property type="match status" value="1"/>
</dbReference>
<evidence type="ECO:0000259" key="15">
    <source>
        <dbReference type="PROSITE" id="PS50880"/>
    </source>
</evidence>
<dbReference type="Gramene" id="CMB013CT">
    <property type="protein sequence ID" value="CMB013CT"/>
    <property type="gene ID" value="CMB013C"/>
</dbReference>
<proteinExistence type="inferred from homology"/>
<evidence type="ECO:0000256" key="1">
    <source>
        <dbReference type="ARBA" id="ARBA00000185"/>
    </source>
</evidence>
<dbReference type="CDD" id="cd03365">
    <property type="entry name" value="TOPRIM_TopoIIA"/>
    <property type="match status" value="1"/>
</dbReference>
<dbReference type="EMBL" id="AP006484">
    <property type="protein sequence ID" value="BAM78840.1"/>
    <property type="molecule type" value="Genomic_DNA"/>
</dbReference>
<evidence type="ECO:0000256" key="14">
    <source>
        <dbReference type="SAM" id="MobiDB-lite"/>
    </source>
</evidence>
<dbReference type="InterPro" id="IPR013759">
    <property type="entry name" value="Topo_IIA_B_C"/>
</dbReference>
<dbReference type="PRINTS" id="PR01158">
    <property type="entry name" value="TOPISMRASEII"/>
</dbReference>
<dbReference type="CDD" id="cd03481">
    <property type="entry name" value="TopoIIA_Trans_ScTopoIIA"/>
    <property type="match status" value="1"/>
</dbReference>
<dbReference type="Gene3D" id="1.10.268.10">
    <property type="entry name" value="Topoisomerase, domain 3"/>
    <property type="match status" value="1"/>
</dbReference>
<dbReference type="GeneID" id="16992225"/>
<comment type="catalytic activity">
    <reaction evidence="1 12 13">
        <text>ATP-dependent breakage, passage and rejoining of double-stranded DNA.</text>
        <dbReference type="EC" id="5.6.2.2"/>
    </reaction>
</comment>
<evidence type="ECO:0000256" key="3">
    <source>
        <dbReference type="ARBA" id="ARBA00001946"/>
    </source>
</evidence>
<dbReference type="Gene3D" id="3.30.565.10">
    <property type="entry name" value="Histidine kinase-like ATPase, C-terminal domain"/>
    <property type="match status" value="1"/>
</dbReference>
<feature type="compositionally biased region" description="Basic and acidic residues" evidence="14">
    <location>
        <begin position="1307"/>
        <end position="1316"/>
    </location>
</feature>
<dbReference type="PRINTS" id="PR00418">
    <property type="entry name" value="TPI2FAMILY"/>
</dbReference>
<dbReference type="Gene3D" id="3.40.50.670">
    <property type="match status" value="1"/>
</dbReference>
<evidence type="ECO:0000256" key="8">
    <source>
        <dbReference type="ARBA" id="ARBA00022842"/>
    </source>
</evidence>
<dbReference type="OMA" id="TWTQDFK"/>
<dbReference type="SMART" id="SM00387">
    <property type="entry name" value="HATPase_c"/>
    <property type="match status" value="1"/>
</dbReference>
<dbReference type="PROSITE" id="PS50880">
    <property type="entry name" value="TOPRIM"/>
    <property type="match status" value="1"/>
</dbReference>
<dbReference type="InterPro" id="IPR013758">
    <property type="entry name" value="Topo_IIA_A/C_ab"/>
</dbReference>
<dbReference type="GO" id="GO:0000712">
    <property type="term" value="P:resolution of meiotic recombination intermediates"/>
    <property type="evidence" value="ECO:0007669"/>
    <property type="project" value="TreeGrafter"/>
</dbReference>
<dbReference type="FunFam" id="3.30.565.10:FF:000004">
    <property type="entry name" value="DNA topoisomerase 2"/>
    <property type="match status" value="1"/>
</dbReference>
<feature type="region of interest" description="Disordered" evidence="14">
    <location>
        <begin position="1351"/>
        <end position="1417"/>
    </location>
</feature>
<keyword evidence="8" id="KW-0460">Magnesium</keyword>